<dbReference type="InterPro" id="IPR052157">
    <property type="entry name" value="BCAA_transport_permease"/>
</dbReference>
<dbReference type="STRING" id="1123029.SAMN02745172_02599"/>
<dbReference type="GO" id="GO:0005304">
    <property type="term" value="F:L-valine transmembrane transporter activity"/>
    <property type="evidence" value="ECO:0007669"/>
    <property type="project" value="TreeGrafter"/>
</dbReference>
<evidence type="ECO:0000256" key="7">
    <source>
        <dbReference type="ARBA" id="ARBA00022989"/>
    </source>
</evidence>
<comment type="subcellular location">
    <subcellularLocation>
        <location evidence="1">Cell membrane</location>
        <topology evidence="1">Multi-pass membrane protein</topology>
    </subcellularLocation>
</comment>
<dbReference type="Proteomes" id="UP000186406">
    <property type="component" value="Unassembled WGS sequence"/>
</dbReference>
<keyword evidence="3" id="KW-1003">Cell membrane</keyword>
<keyword evidence="5 10" id="KW-0812">Transmembrane</keyword>
<keyword evidence="2" id="KW-0813">Transport</keyword>
<evidence type="ECO:0000256" key="6">
    <source>
        <dbReference type="ARBA" id="ARBA00022970"/>
    </source>
</evidence>
<evidence type="ECO:0000313" key="11">
    <source>
        <dbReference type="EMBL" id="SHO65950.1"/>
    </source>
</evidence>
<feature type="transmembrane region" description="Helical" evidence="10">
    <location>
        <begin position="48"/>
        <end position="75"/>
    </location>
</feature>
<feature type="transmembrane region" description="Helical" evidence="10">
    <location>
        <begin position="186"/>
        <end position="206"/>
    </location>
</feature>
<keyword evidence="8 10" id="KW-0472">Membrane</keyword>
<evidence type="ECO:0000256" key="9">
    <source>
        <dbReference type="ARBA" id="ARBA00037998"/>
    </source>
</evidence>
<comment type="similarity">
    <text evidence="9">Belongs to the binding-protein-dependent transport system permease family. LivHM subfamily.</text>
</comment>
<dbReference type="GO" id="GO:0042941">
    <property type="term" value="P:D-alanine transmembrane transport"/>
    <property type="evidence" value="ECO:0007669"/>
    <property type="project" value="TreeGrafter"/>
</dbReference>
<accession>A0A1M7ZM28</accession>
<dbReference type="Pfam" id="PF02653">
    <property type="entry name" value="BPD_transp_2"/>
    <property type="match status" value="1"/>
</dbReference>
<feature type="transmembrane region" description="Helical" evidence="10">
    <location>
        <begin position="12"/>
        <end position="36"/>
    </location>
</feature>
<gene>
    <name evidence="11" type="ORF">SAMN02745172_02599</name>
</gene>
<feature type="transmembrane region" description="Helical" evidence="10">
    <location>
        <begin position="87"/>
        <end position="107"/>
    </location>
</feature>
<dbReference type="InterPro" id="IPR001851">
    <property type="entry name" value="ABC_transp_permease"/>
</dbReference>
<feature type="transmembrane region" description="Helical" evidence="10">
    <location>
        <begin position="226"/>
        <end position="249"/>
    </location>
</feature>
<keyword evidence="6" id="KW-0029">Amino-acid transport</keyword>
<keyword evidence="4" id="KW-0997">Cell inner membrane</keyword>
<dbReference type="OrthoDB" id="9797267at2"/>
<dbReference type="GO" id="GO:1903806">
    <property type="term" value="P:L-isoleucine import across plasma membrane"/>
    <property type="evidence" value="ECO:0007669"/>
    <property type="project" value="TreeGrafter"/>
</dbReference>
<dbReference type="RefSeq" id="WP_073629363.1">
    <property type="nucleotide sequence ID" value="NZ_FRXO01000005.1"/>
</dbReference>
<dbReference type="GO" id="GO:0015192">
    <property type="term" value="F:L-phenylalanine transmembrane transporter activity"/>
    <property type="evidence" value="ECO:0007669"/>
    <property type="project" value="TreeGrafter"/>
</dbReference>
<dbReference type="GO" id="GO:0005886">
    <property type="term" value="C:plasma membrane"/>
    <property type="evidence" value="ECO:0007669"/>
    <property type="project" value="UniProtKB-SubCell"/>
</dbReference>
<dbReference type="CDD" id="cd06582">
    <property type="entry name" value="TM_PBP1_LivH_like"/>
    <property type="match status" value="1"/>
</dbReference>
<evidence type="ECO:0000256" key="8">
    <source>
        <dbReference type="ARBA" id="ARBA00023136"/>
    </source>
</evidence>
<evidence type="ECO:0000256" key="2">
    <source>
        <dbReference type="ARBA" id="ARBA00022448"/>
    </source>
</evidence>
<dbReference type="GO" id="GO:0015808">
    <property type="term" value="P:L-alanine transport"/>
    <property type="evidence" value="ECO:0007669"/>
    <property type="project" value="TreeGrafter"/>
</dbReference>
<evidence type="ECO:0000313" key="12">
    <source>
        <dbReference type="Proteomes" id="UP000186406"/>
    </source>
</evidence>
<dbReference type="GO" id="GO:0015188">
    <property type="term" value="F:L-isoleucine transmembrane transporter activity"/>
    <property type="evidence" value="ECO:0007669"/>
    <property type="project" value="TreeGrafter"/>
</dbReference>
<evidence type="ECO:0000256" key="3">
    <source>
        <dbReference type="ARBA" id="ARBA00022475"/>
    </source>
</evidence>
<dbReference type="GO" id="GO:0015190">
    <property type="term" value="F:L-leucine transmembrane transporter activity"/>
    <property type="evidence" value="ECO:0007669"/>
    <property type="project" value="TreeGrafter"/>
</dbReference>
<dbReference type="EMBL" id="FRXO01000005">
    <property type="protein sequence ID" value="SHO65950.1"/>
    <property type="molecule type" value="Genomic_DNA"/>
</dbReference>
<keyword evidence="7 10" id="KW-1133">Transmembrane helix</keyword>
<evidence type="ECO:0000256" key="4">
    <source>
        <dbReference type="ARBA" id="ARBA00022519"/>
    </source>
</evidence>
<name>A0A1M7ZM28_9HYPH</name>
<proteinExistence type="inferred from homology"/>
<evidence type="ECO:0000256" key="5">
    <source>
        <dbReference type="ARBA" id="ARBA00022692"/>
    </source>
</evidence>
<sequence length="293" mass="29990">MLVQQIVNAISLGGVYALLALGLAIVFSIVGLINFAHGELMTIAGYSLLGALLMGVPLAAAVVVAVISAALAAVLMEQIAFKPMRGASVTSLLITSFAVSNLLKVLFQNGISARPQPVAMPSWMTGAFQFGDVSIGIGPVLSITGSALALVALEVFLRRTVMGTAMRAAAEDFNVVRLMGIPAGRIIAAAFLLSGLLAGLASLLWIAQRASVDPLMGFTPVLKAFIATVVGGLGSLPGAVVGGLLLGAIEVALQSTLPPDIAPYRDAIVLSGVILVLLFRPDGVIPAVRAQRS</sequence>
<evidence type="ECO:0000256" key="10">
    <source>
        <dbReference type="SAM" id="Phobius"/>
    </source>
</evidence>
<organism evidence="11 12">
    <name type="scientific">Pseudoxanthobacter soli DSM 19599</name>
    <dbReference type="NCBI Taxonomy" id="1123029"/>
    <lineage>
        <taxon>Bacteria</taxon>
        <taxon>Pseudomonadati</taxon>
        <taxon>Pseudomonadota</taxon>
        <taxon>Alphaproteobacteria</taxon>
        <taxon>Hyphomicrobiales</taxon>
        <taxon>Segnochrobactraceae</taxon>
        <taxon>Pseudoxanthobacter</taxon>
    </lineage>
</organism>
<dbReference type="AlphaFoldDB" id="A0A1M7ZM28"/>
<feature type="transmembrane region" description="Helical" evidence="10">
    <location>
        <begin position="127"/>
        <end position="157"/>
    </location>
</feature>
<evidence type="ECO:0000256" key="1">
    <source>
        <dbReference type="ARBA" id="ARBA00004651"/>
    </source>
</evidence>
<keyword evidence="12" id="KW-1185">Reference proteome</keyword>
<reference evidence="11 12" key="1">
    <citation type="submission" date="2016-12" db="EMBL/GenBank/DDBJ databases">
        <authorList>
            <person name="Song W.-J."/>
            <person name="Kurnit D.M."/>
        </authorList>
    </citation>
    <scope>NUCLEOTIDE SEQUENCE [LARGE SCALE GENOMIC DNA]</scope>
    <source>
        <strain evidence="11 12">DSM 19599</strain>
    </source>
</reference>
<dbReference type="PANTHER" id="PTHR11795">
    <property type="entry name" value="BRANCHED-CHAIN AMINO ACID TRANSPORT SYSTEM PERMEASE PROTEIN LIVH"/>
    <property type="match status" value="1"/>
</dbReference>
<protein>
    <submittedName>
        <fullName evidence="11">Branched-chain amino acid transport system permease protein</fullName>
    </submittedName>
</protein>
<dbReference type="PANTHER" id="PTHR11795:SF371">
    <property type="entry name" value="HIGH-AFFINITY BRANCHED-CHAIN AMINO ACID TRANSPORT SYSTEM PERMEASE PROTEIN LIVH"/>
    <property type="match status" value="1"/>
</dbReference>